<protein>
    <submittedName>
        <fullName evidence="2">Uncharacterized protein</fullName>
    </submittedName>
</protein>
<organism evidence="2 3">
    <name type="scientific">Hibiscus syriacus</name>
    <name type="common">Rose of Sharon</name>
    <dbReference type="NCBI Taxonomy" id="106335"/>
    <lineage>
        <taxon>Eukaryota</taxon>
        <taxon>Viridiplantae</taxon>
        <taxon>Streptophyta</taxon>
        <taxon>Embryophyta</taxon>
        <taxon>Tracheophyta</taxon>
        <taxon>Spermatophyta</taxon>
        <taxon>Magnoliopsida</taxon>
        <taxon>eudicotyledons</taxon>
        <taxon>Gunneridae</taxon>
        <taxon>Pentapetalae</taxon>
        <taxon>rosids</taxon>
        <taxon>malvids</taxon>
        <taxon>Malvales</taxon>
        <taxon>Malvaceae</taxon>
        <taxon>Malvoideae</taxon>
        <taxon>Hibiscus</taxon>
    </lineage>
</organism>
<feature type="signal peptide" evidence="1">
    <location>
        <begin position="1"/>
        <end position="16"/>
    </location>
</feature>
<evidence type="ECO:0000256" key="1">
    <source>
        <dbReference type="SAM" id="SignalP"/>
    </source>
</evidence>
<evidence type="ECO:0000313" key="3">
    <source>
        <dbReference type="Proteomes" id="UP000436088"/>
    </source>
</evidence>
<name>A0A6A2Y9F0_HIBSY</name>
<comment type="caution">
    <text evidence="2">The sequence shown here is derived from an EMBL/GenBank/DDBJ whole genome shotgun (WGS) entry which is preliminary data.</text>
</comment>
<sequence length="108" mass="12300">MTCCVLKFLVMGSCKGLPLALEVVGIKDCYQDFGSFPEDHQIPAAVLIDMWAELYELDEDDAIINLNKLSDRNLINLVLVWYAASRKDDQSEVDDCYNDLKKLYMRGC</sequence>
<dbReference type="AlphaFoldDB" id="A0A6A2Y9F0"/>
<dbReference type="Gene3D" id="1.10.10.10">
    <property type="entry name" value="Winged helix-like DNA-binding domain superfamily/Winged helix DNA-binding domain"/>
    <property type="match status" value="1"/>
</dbReference>
<gene>
    <name evidence="2" type="ORF">F3Y22_tig00112343pilonHSYRG00104</name>
</gene>
<evidence type="ECO:0000313" key="2">
    <source>
        <dbReference type="EMBL" id="KAE8668297.1"/>
    </source>
</evidence>
<keyword evidence="3" id="KW-1185">Reference proteome</keyword>
<dbReference type="InterPro" id="IPR036388">
    <property type="entry name" value="WH-like_DNA-bd_sf"/>
</dbReference>
<keyword evidence="1" id="KW-0732">Signal</keyword>
<accession>A0A6A2Y9F0</accession>
<dbReference type="EMBL" id="VEPZ02001555">
    <property type="protein sequence ID" value="KAE8668297.1"/>
    <property type="molecule type" value="Genomic_DNA"/>
</dbReference>
<reference evidence="2" key="1">
    <citation type="submission" date="2019-09" db="EMBL/GenBank/DDBJ databases">
        <title>Draft genome information of white flower Hibiscus syriacus.</title>
        <authorList>
            <person name="Kim Y.-M."/>
        </authorList>
    </citation>
    <scope>NUCLEOTIDE SEQUENCE [LARGE SCALE GENOMIC DNA]</scope>
    <source>
        <strain evidence="2">YM2019G1</strain>
    </source>
</reference>
<dbReference type="Proteomes" id="UP000436088">
    <property type="component" value="Unassembled WGS sequence"/>
</dbReference>
<proteinExistence type="predicted"/>
<feature type="chain" id="PRO_5025335982" evidence="1">
    <location>
        <begin position="17"/>
        <end position="108"/>
    </location>
</feature>